<gene>
    <name evidence="1" type="ORF">SAMN04488518_102292</name>
</gene>
<name>A0A1I3X014_9HYPH</name>
<organism evidence="1 2">
    <name type="scientific">Pseudovibrio ascidiaceicola</name>
    <dbReference type="NCBI Taxonomy" id="285279"/>
    <lineage>
        <taxon>Bacteria</taxon>
        <taxon>Pseudomonadati</taxon>
        <taxon>Pseudomonadota</taxon>
        <taxon>Alphaproteobacteria</taxon>
        <taxon>Hyphomicrobiales</taxon>
        <taxon>Stappiaceae</taxon>
        <taxon>Pseudovibrio</taxon>
    </lineage>
</organism>
<dbReference type="RefSeq" id="WP_063295488.1">
    <property type="nucleotide sequence ID" value="NZ_FOSK01000002.1"/>
</dbReference>
<evidence type="ECO:0000313" key="2">
    <source>
        <dbReference type="Proteomes" id="UP000199598"/>
    </source>
</evidence>
<reference evidence="1 2" key="1">
    <citation type="submission" date="2016-10" db="EMBL/GenBank/DDBJ databases">
        <authorList>
            <person name="Varghese N."/>
            <person name="Submissions S."/>
        </authorList>
    </citation>
    <scope>NUCLEOTIDE SEQUENCE [LARGE SCALE GENOMIC DNA]</scope>
    <source>
        <strain evidence="1 2">DSM 16392</strain>
    </source>
</reference>
<protein>
    <recommendedName>
        <fullName evidence="3">N-acetyltransferase domain-containing protein</fullName>
    </recommendedName>
</protein>
<evidence type="ECO:0000313" key="1">
    <source>
        <dbReference type="EMBL" id="SFK12983.1"/>
    </source>
</evidence>
<evidence type="ECO:0008006" key="3">
    <source>
        <dbReference type="Google" id="ProtNLM"/>
    </source>
</evidence>
<accession>A0A1I3X014</accession>
<dbReference type="EMBL" id="FOSK01000002">
    <property type="protein sequence ID" value="SFK12983.1"/>
    <property type="molecule type" value="Genomic_DNA"/>
</dbReference>
<keyword evidence="2" id="KW-1185">Reference proteome</keyword>
<comment type="caution">
    <text evidence="1">The sequence shown here is derived from an EMBL/GenBank/DDBJ whole genome shotgun (WGS) entry which is preliminary data.</text>
</comment>
<proteinExistence type="predicted"/>
<sequence length="162" mass="18505">MPRPSVELLLVTPLFMNEFFELLAKWGEQDTLSEPVRSLEETARRLLVDPSAGQAWLIRSTGKSLGFVLVSYRYSVRAGGKVGFIEQVALAPMEGIERLLPPVLQALEDDLAQKSVVKMEVSLKRPERKTRKQFFEEFGFLTQSVDLLEKTIHYEEEFPLSF</sequence>
<dbReference type="Gene3D" id="3.40.630.30">
    <property type="match status" value="1"/>
</dbReference>
<dbReference type="Proteomes" id="UP000199598">
    <property type="component" value="Unassembled WGS sequence"/>
</dbReference>